<dbReference type="Proteomes" id="UP001623349">
    <property type="component" value="Unassembled WGS sequence"/>
</dbReference>
<feature type="compositionally biased region" description="Basic and acidic residues" evidence="2">
    <location>
        <begin position="378"/>
        <end position="402"/>
    </location>
</feature>
<feature type="compositionally biased region" description="Acidic residues" evidence="2">
    <location>
        <begin position="1"/>
        <end position="20"/>
    </location>
</feature>
<feature type="region of interest" description="Disordered" evidence="2">
    <location>
        <begin position="279"/>
        <end position="298"/>
    </location>
</feature>
<evidence type="ECO:0000259" key="4">
    <source>
        <dbReference type="PROSITE" id="PS50056"/>
    </source>
</evidence>
<comment type="similarity">
    <text evidence="1">Belongs to the protein-tyrosine phosphatase family. Non-receptor class dual specificity subfamily.</text>
</comment>
<evidence type="ECO:0000256" key="1">
    <source>
        <dbReference type="ARBA" id="ARBA00008601"/>
    </source>
</evidence>
<dbReference type="PRINTS" id="PR01909">
    <property type="entry name" value="ADSPHPHTASEA"/>
</dbReference>
<feature type="compositionally biased region" description="Basic and acidic residues" evidence="2">
    <location>
        <begin position="588"/>
        <end position="607"/>
    </location>
</feature>
<feature type="region of interest" description="Disordered" evidence="2">
    <location>
        <begin position="761"/>
        <end position="797"/>
    </location>
</feature>
<evidence type="ECO:0000313" key="6">
    <source>
        <dbReference type="Proteomes" id="UP001623349"/>
    </source>
</evidence>
<feature type="region of interest" description="Disordered" evidence="2">
    <location>
        <begin position="945"/>
        <end position="1102"/>
    </location>
</feature>
<feature type="region of interest" description="Disordered" evidence="2">
    <location>
        <begin position="846"/>
        <end position="895"/>
    </location>
</feature>
<accession>A0ABQ0EFT3</accession>
<dbReference type="Gene3D" id="3.90.190.10">
    <property type="entry name" value="Protein tyrosine phosphatase superfamily"/>
    <property type="match status" value="1"/>
</dbReference>
<feature type="domain" description="Tyrosine specific protein phosphatases" evidence="4">
    <location>
        <begin position="201"/>
        <end position="259"/>
    </location>
</feature>
<dbReference type="InterPro" id="IPR000340">
    <property type="entry name" value="Dual-sp_phosphatase_cat-dom"/>
</dbReference>
<comment type="caution">
    <text evidence="5">The sequence shown here is derived from an EMBL/GenBank/DDBJ whole genome shotgun (WGS) entry which is preliminary data.</text>
</comment>
<feature type="region of interest" description="Disordered" evidence="2">
    <location>
        <begin position="348"/>
        <end position="510"/>
    </location>
</feature>
<feature type="compositionally biased region" description="Basic and acidic residues" evidence="2">
    <location>
        <begin position="954"/>
        <end position="964"/>
    </location>
</feature>
<feature type="compositionally biased region" description="Low complexity" evidence="2">
    <location>
        <begin position="1018"/>
        <end position="1027"/>
    </location>
</feature>
<evidence type="ECO:0000313" key="5">
    <source>
        <dbReference type="EMBL" id="GAB1285650.1"/>
    </source>
</evidence>
<dbReference type="InterPro" id="IPR020422">
    <property type="entry name" value="TYR_PHOSPHATASE_DUAL_dom"/>
</dbReference>
<sequence length="1125" mass="126512">MATSGDTEEEQVVPNEEDEADVRAVQARYLRSPSPSQYSVVSDAETESIFMDPIHLSSAVAAKQIINEELKPRGLRTDTECPGMLESAEQLLVEDLYNRVREKMDDKSLFNTPCVMDLQRALVQDRLEAPRNEVDEVWPNVFIAEKSVAVNKGRLKRLGITHILNAAHGTGVYTGSEFYTGLEIQYLGVEVDDFPEVDISQHFRKAAEFLDEALLTYRGKVLVSSEMGVSRSAVLVVAYLMIFHSMAILEALMTVRRKRAIYPNDGFLKQLRELNEKLMEEREEEDGEEESEEDAGSTLGARVNSLMVEEEDDATSHLSGSSLGKASHISKPVTLIDEEEEEKLYEEWRKGQGFPKGEAARGRKGSFQDGDDCEDEAVERIIQEWQSRNERYQAKGREQWNREEEEEEENSYAGRRRRHTLSESSTSESVSSHDIRVLKQQLERSSRSRRGRHRSDSESTGSTWDMWNERLVEIEKEAARKYRSQSKREEELDADHSEAGSRGRDDDEESVLSEASSFYNFCSRNKDKLTALERWKVKRIQFGFHKKDSEAGDGASEHGTEEAAGEKNLSDVNLTAYQAWKLKHQKKVGSENKEEVVEMSKGEDTALAKKRQRRLELLERSRQTLEESQSMGSWEADSSAASRSIPLSVFWSAAPSVSADGDTASVLSTQSHRSHLSQPASNMPTTPLPNLPVGPGDTISVASIQNWIANVVNETLAQKQNEMLLLARSPSVASTQAAAPAASCLGDDQLSVLSTSLSGCLPPQSQGRPSSDAQSVLSSTSSLTSRAEGGGSRVRGTSKPIYSLFADNVDLKELGRKEREMQMELQEKMSEYKMEKLASDNKRSSLFKKKKAKDDEDISIGDRDEDTDSAIGSFRYSSRSNSQKPETDASSSLAISDHYRNGHSVANEMDSNINTWLSGLRMEEKSLLLKVIGLAAPGEGIPDLPCAEKQSLSQERDTSFHEADGNTVRNTSRFSSSATKEGREMHKFSRSTFSETSSSGEESPEPYFFRRTPEPSDGEGSPEPRGPNWTRPRDWEDVEESSKSDFAEFGAKRKFTQSFMRSEEEGEKERTENREEGRFASGRQSQYRRSTNQREEEEMDDEAIIAAWRKRQEETRTKLQRRRED</sequence>
<dbReference type="EMBL" id="BAAFST010000001">
    <property type="protein sequence ID" value="GAB1285650.1"/>
    <property type="molecule type" value="Genomic_DNA"/>
</dbReference>
<feature type="domain" description="Tyrosine-protein phosphatase" evidence="3">
    <location>
        <begin position="132"/>
        <end position="280"/>
    </location>
</feature>
<dbReference type="InterPro" id="IPR020405">
    <property type="entry name" value="Atypical_DUSP_subfamA"/>
</dbReference>
<name>A0ABQ0EFT3_APOSI</name>
<feature type="compositionally biased region" description="Polar residues" evidence="2">
    <location>
        <begin position="967"/>
        <end position="979"/>
    </location>
</feature>
<feature type="region of interest" description="Disordered" evidence="2">
    <location>
        <begin position="661"/>
        <end position="694"/>
    </location>
</feature>
<feature type="region of interest" description="Disordered" evidence="2">
    <location>
        <begin position="1"/>
        <end position="21"/>
    </location>
</feature>
<feature type="compositionally biased region" description="Basic and acidic residues" evidence="2">
    <location>
        <begin position="467"/>
        <end position="505"/>
    </location>
</feature>
<dbReference type="SMART" id="SM00195">
    <property type="entry name" value="DSPc"/>
    <property type="match status" value="1"/>
</dbReference>
<feature type="compositionally biased region" description="Polar residues" evidence="2">
    <location>
        <begin position="875"/>
        <end position="894"/>
    </location>
</feature>
<feature type="compositionally biased region" description="Acidic residues" evidence="2">
    <location>
        <begin position="855"/>
        <end position="868"/>
    </location>
</feature>
<feature type="compositionally biased region" description="Low complexity" evidence="2">
    <location>
        <begin position="990"/>
        <end position="1009"/>
    </location>
</feature>
<feature type="compositionally biased region" description="Basic and acidic residues" evidence="2">
    <location>
        <begin position="1061"/>
        <end position="1078"/>
    </location>
</feature>
<dbReference type="PROSITE" id="PS50056">
    <property type="entry name" value="TYR_PHOSPHATASE_2"/>
    <property type="match status" value="1"/>
</dbReference>
<dbReference type="PRINTS" id="PR01908">
    <property type="entry name" value="ADSPHPHTASE"/>
</dbReference>
<proteinExistence type="inferred from homology"/>
<feature type="region of interest" description="Disordered" evidence="2">
    <location>
        <begin position="546"/>
        <end position="569"/>
    </location>
</feature>
<reference evidence="5 6" key="1">
    <citation type="submission" date="2024-08" db="EMBL/GenBank/DDBJ databases">
        <title>The draft genome of Apodemus speciosus.</title>
        <authorList>
            <person name="Nabeshima K."/>
            <person name="Suzuki S."/>
            <person name="Onuma M."/>
        </authorList>
    </citation>
    <scope>NUCLEOTIDE SEQUENCE [LARGE SCALE GENOMIC DNA]</scope>
    <source>
        <strain evidence="5">IB14-021</strain>
    </source>
</reference>
<evidence type="ECO:0000256" key="2">
    <source>
        <dbReference type="SAM" id="MobiDB-lite"/>
    </source>
</evidence>
<feature type="compositionally biased region" description="Low complexity" evidence="2">
    <location>
        <begin position="770"/>
        <end position="785"/>
    </location>
</feature>
<dbReference type="PANTHER" id="PTHR45682:SF4">
    <property type="entry name" value="SERINE_THREONINE_TYROSINE-INTERACTING-LIKE PROTEIN 2"/>
    <property type="match status" value="1"/>
</dbReference>
<dbReference type="InterPro" id="IPR000387">
    <property type="entry name" value="Tyr_Pase_dom"/>
</dbReference>
<feature type="compositionally biased region" description="Basic and acidic residues" evidence="2">
    <location>
        <begin position="1031"/>
        <end position="1046"/>
    </location>
</feature>
<dbReference type="InterPro" id="IPR029021">
    <property type="entry name" value="Prot-tyrosine_phosphatase-like"/>
</dbReference>
<dbReference type="PROSITE" id="PS50054">
    <property type="entry name" value="TYR_PHOSPHATASE_DUAL"/>
    <property type="match status" value="1"/>
</dbReference>
<feature type="compositionally biased region" description="Polar residues" evidence="2">
    <location>
        <begin position="665"/>
        <end position="685"/>
    </location>
</feature>
<keyword evidence="6" id="KW-1185">Reference proteome</keyword>
<dbReference type="PANTHER" id="PTHR45682">
    <property type="entry name" value="AGAP008228-PA"/>
    <property type="match status" value="1"/>
</dbReference>
<gene>
    <name evidence="5" type="ORF">APTSU1_000088100</name>
</gene>
<feature type="region of interest" description="Disordered" evidence="2">
    <location>
        <begin position="584"/>
        <end position="609"/>
    </location>
</feature>
<protein>
    <submittedName>
        <fullName evidence="5">Serine/threonine/tyrosine-interacting-like protein 2</fullName>
    </submittedName>
</protein>
<dbReference type="SUPFAM" id="SSF52799">
    <property type="entry name" value="(Phosphotyrosine protein) phosphatases II"/>
    <property type="match status" value="1"/>
</dbReference>
<evidence type="ECO:0000259" key="3">
    <source>
        <dbReference type="PROSITE" id="PS50054"/>
    </source>
</evidence>
<dbReference type="Pfam" id="PF00782">
    <property type="entry name" value="DSPc"/>
    <property type="match status" value="1"/>
</dbReference>
<organism evidence="5 6">
    <name type="scientific">Apodemus speciosus</name>
    <name type="common">Large Japanese field mouse</name>
    <dbReference type="NCBI Taxonomy" id="105296"/>
    <lineage>
        <taxon>Eukaryota</taxon>
        <taxon>Metazoa</taxon>
        <taxon>Chordata</taxon>
        <taxon>Craniata</taxon>
        <taxon>Vertebrata</taxon>
        <taxon>Euteleostomi</taxon>
        <taxon>Mammalia</taxon>
        <taxon>Eutheria</taxon>
        <taxon>Euarchontoglires</taxon>
        <taxon>Glires</taxon>
        <taxon>Rodentia</taxon>
        <taxon>Myomorpha</taxon>
        <taxon>Muroidea</taxon>
        <taxon>Muridae</taxon>
        <taxon>Murinae</taxon>
        <taxon>Apodemus</taxon>
    </lineage>
</organism>
<feature type="compositionally biased region" description="Acidic residues" evidence="2">
    <location>
        <begin position="281"/>
        <end position="295"/>
    </location>
</feature>
<feature type="compositionally biased region" description="Basic and acidic residues" evidence="2">
    <location>
        <begin position="431"/>
        <end position="446"/>
    </location>
</feature>